<dbReference type="Gene3D" id="3.40.50.1110">
    <property type="entry name" value="SGNH hydrolase"/>
    <property type="match status" value="1"/>
</dbReference>
<dbReference type="SUPFAM" id="SSF52266">
    <property type="entry name" value="SGNH hydrolase"/>
    <property type="match status" value="1"/>
</dbReference>
<evidence type="ECO:0000313" key="2">
    <source>
        <dbReference type="EMBL" id="HFK23238.1"/>
    </source>
</evidence>
<name>A0A7C3N543_UNCW3</name>
<keyword evidence="1" id="KW-1133">Transmembrane helix</keyword>
<accession>A0A7C3N543</accession>
<organism evidence="2">
    <name type="scientific">candidate division WOR-3 bacterium</name>
    <dbReference type="NCBI Taxonomy" id="2052148"/>
    <lineage>
        <taxon>Bacteria</taxon>
        <taxon>Bacteria division WOR-3</taxon>
    </lineage>
</organism>
<dbReference type="GO" id="GO:0016787">
    <property type="term" value="F:hydrolase activity"/>
    <property type="evidence" value="ECO:0007669"/>
    <property type="project" value="UniProtKB-KW"/>
</dbReference>
<protein>
    <submittedName>
        <fullName evidence="2">SGNH/GDSL hydrolase family protein</fullName>
    </submittedName>
</protein>
<evidence type="ECO:0000256" key="1">
    <source>
        <dbReference type="SAM" id="Phobius"/>
    </source>
</evidence>
<reference evidence="2" key="1">
    <citation type="journal article" date="2020" name="mSystems">
        <title>Genome- and Community-Level Interaction Insights into Carbon Utilization and Element Cycling Functions of Hydrothermarchaeota in Hydrothermal Sediment.</title>
        <authorList>
            <person name="Zhou Z."/>
            <person name="Liu Y."/>
            <person name="Xu W."/>
            <person name="Pan J."/>
            <person name="Luo Z.H."/>
            <person name="Li M."/>
        </authorList>
    </citation>
    <scope>NUCLEOTIDE SEQUENCE [LARGE SCALE GENOMIC DNA]</scope>
    <source>
        <strain evidence="2">SpSt-464</strain>
    </source>
</reference>
<keyword evidence="1" id="KW-0812">Transmembrane</keyword>
<gene>
    <name evidence="2" type="ORF">ENS15_01080</name>
</gene>
<keyword evidence="2" id="KW-0378">Hydrolase</keyword>
<keyword evidence="1" id="KW-0472">Membrane</keyword>
<dbReference type="InterPro" id="IPR036514">
    <property type="entry name" value="SGNH_hydro_sf"/>
</dbReference>
<dbReference type="AlphaFoldDB" id="A0A7C3N543"/>
<comment type="caution">
    <text evidence="2">The sequence shown here is derived from an EMBL/GenBank/DDBJ whole genome shotgun (WGS) entry which is preliminary data.</text>
</comment>
<dbReference type="EMBL" id="DSTT01000001">
    <property type="protein sequence ID" value="HFK23238.1"/>
    <property type="molecule type" value="Genomic_DNA"/>
</dbReference>
<sequence>MKKFIKIFFFYLFIILLAVEIFLRLFLFCFTRYSQWEEKSGLFVYDSLLGWRGAPNRTVYVKTFESKFLVKTDSLGFRNNPYNGKKNGRKILMYGDSFLWGFHLNNEELISSRLSEELNVEVKNYGMVGYGTDQEYLVFKNSVEDSSLVLFFFYLNDLRDVLHDNLDTPYKPKPKFIIQNDSIVLTNSPIGEKREIVKVEKKDSNLGIRYKISEVLKRILYKSYIVKLIFSILQYNSFGKLLYEKNLMEIPEYMKPEWYIPNYENIPLALKIYEKLILEVQKECKKRGCDLIVFMIPSEWTYQKELQKKMESLKLLYGYDGRYEEVMDSVEDVLRRNGIRYIYPLKGRCKQKANKKV</sequence>
<proteinExistence type="predicted"/>
<feature type="transmembrane region" description="Helical" evidence="1">
    <location>
        <begin position="7"/>
        <end position="27"/>
    </location>
</feature>